<dbReference type="eggNOG" id="COG0582">
    <property type="taxonomic scope" value="Bacteria"/>
</dbReference>
<dbReference type="RefSeq" id="WP_013785712.1">
    <property type="nucleotide sequence ID" value="NC_015554.1"/>
</dbReference>
<reference evidence="2 3" key="1">
    <citation type="journal article" date="2011" name="J. Bacteriol.">
        <title>Complete genome sequence of the polycyclic aromatic hydrocarbon-degrading bacterium Alteromonas sp. strain SN2.</title>
        <authorList>
            <person name="Jin H.M."/>
            <person name="Jeong H."/>
            <person name="Moon E.J."/>
            <person name="Math R.K."/>
            <person name="Lee K."/>
            <person name="Kim H.J."/>
            <person name="Jeon C.O."/>
            <person name="Oh T.K."/>
            <person name="Kim J.F."/>
        </authorList>
    </citation>
    <scope>NUCLEOTIDE SEQUENCE [LARGE SCALE GENOMIC DNA]</scope>
    <source>
        <strain evidence="3">JCM 17741 / KACC 18427 / KCTC 11700BP / SN2</strain>
    </source>
</reference>
<name>F5ZF13_ALTNA</name>
<dbReference type="Proteomes" id="UP000000683">
    <property type="component" value="Chromosome"/>
</dbReference>
<dbReference type="HOGENOM" id="CLU_018245_0_0_6"/>
<dbReference type="GO" id="GO:0003677">
    <property type="term" value="F:DNA binding"/>
    <property type="evidence" value="ECO:0007669"/>
    <property type="project" value="InterPro"/>
</dbReference>
<dbReference type="AlphaFoldDB" id="F5ZF13"/>
<dbReference type="Gene3D" id="1.10.443.10">
    <property type="entry name" value="Intergrase catalytic core"/>
    <property type="match status" value="1"/>
</dbReference>
<dbReference type="OrthoDB" id="5366218at2"/>
<organism evidence="2 3">
    <name type="scientific">Alteromonas naphthalenivorans</name>
    <dbReference type="NCBI Taxonomy" id="715451"/>
    <lineage>
        <taxon>Bacteria</taxon>
        <taxon>Pseudomonadati</taxon>
        <taxon>Pseudomonadota</taxon>
        <taxon>Gammaproteobacteria</taxon>
        <taxon>Alteromonadales</taxon>
        <taxon>Alteromonadaceae</taxon>
        <taxon>Alteromonas/Salinimonas group</taxon>
        <taxon>Alteromonas</taxon>
    </lineage>
</organism>
<keyword evidence="3" id="KW-1185">Reference proteome</keyword>
<evidence type="ECO:0000313" key="3">
    <source>
        <dbReference type="Proteomes" id="UP000000683"/>
    </source>
</evidence>
<proteinExistence type="predicted"/>
<evidence type="ECO:0000313" key="2">
    <source>
        <dbReference type="EMBL" id="AEF04790.1"/>
    </source>
</evidence>
<protein>
    <recommendedName>
        <fullName evidence="4">Phage integrase family protein</fullName>
    </recommendedName>
</protein>
<dbReference type="EMBL" id="CP002339">
    <property type="protein sequence ID" value="AEF04790.1"/>
    <property type="molecule type" value="Genomic_DNA"/>
</dbReference>
<evidence type="ECO:0008006" key="4">
    <source>
        <dbReference type="Google" id="ProtNLM"/>
    </source>
</evidence>
<keyword evidence="1" id="KW-0233">DNA recombination</keyword>
<dbReference type="KEGG" id="alt:ambt_16425"/>
<sequence length="634" mass="73945">MSLNEANMVIRETVVLTPAQLRGDIDHPENVRLKLDEAVRASPIDIGSLAFSKRRFTYNMWKEAADPTPVVLSSFRRERLDMLEALFDYLSSTKYQDTTRETYFDNFKSVIDACDQLGFADFMESPQKCRHAYKNLSNEWRHQLKMEDMSNGQASLWQGTFRTLIRLCFGKDEAAFIVERINPIPRQRNRTKPPKEQHFMTFIQTAIALARQLKSFVIEEKDFPIKLKMPDYEAFVFQSQGGNVKTPFTTFHRGIYNFEQGRLATFDEWKDTVNHGLKSDYSDRVSNFEEVNKDKRHERRIDFATLSMQAYMKIFILLTGAQPSEVKQLEYSENFEYEKDKFSNDFRAIKLRAKGREVSYNLGNIYGYKLFKEYLEVRKWILNGTECKYLFFTTGSGNTIEPRQLRSGRGFNRYFDRVRGIYLSNDLKDITSCPARKYKNLILNQLEVNLKTRASLLNHTEETNTSDYTETTPERQAKEFQAHWEAVKKARKHVDLTGKHSKKITTGHCVEEGVPESEIDNPPIEPDCKTQYGCLFCAKYSCHADEEDVHKLYSVLRVIDIVRNESPDFNHAEEKFQTLSIRINEILKSVGEKSADHQAMIEWVEKKVMVTGILTPFWERRLDQYERMGVIASA</sequence>
<dbReference type="SUPFAM" id="SSF56349">
    <property type="entry name" value="DNA breaking-rejoining enzymes"/>
    <property type="match status" value="1"/>
</dbReference>
<evidence type="ECO:0000256" key="1">
    <source>
        <dbReference type="ARBA" id="ARBA00023172"/>
    </source>
</evidence>
<gene>
    <name evidence="2" type="ordered locus">ambt_16425</name>
</gene>
<dbReference type="InterPro" id="IPR013762">
    <property type="entry name" value="Integrase-like_cat_sf"/>
</dbReference>
<dbReference type="GO" id="GO:0006310">
    <property type="term" value="P:DNA recombination"/>
    <property type="evidence" value="ECO:0007669"/>
    <property type="project" value="UniProtKB-KW"/>
</dbReference>
<accession>F5ZF13</accession>
<dbReference type="InterPro" id="IPR011010">
    <property type="entry name" value="DNA_brk_join_enz"/>
</dbReference>
<dbReference type="GO" id="GO:0015074">
    <property type="term" value="P:DNA integration"/>
    <property type="evidence" value="ECO:0007669"/>
    <property type="project" value="InterPro"/>
</dbReference>